<reference evidence="3" key="1">
    <citation type="submission" date="2022-07" db="EMBL/GenBank/DDBJ databases">
        <title>Chromosome-level genome of Muraenolepis orangiensis.</title>
        <authorList>
            <person name="Kim J."/>
        </authorList>
    </citation>
    <scope>NUCLEOTIDE SEQUENCE</scope>
    <source>
        <strain evidence="3">KU_S4_2022</strain>
        <tissue evidence="3">Muscle</tissue>
    </source>
</reference>
<evidence type="ECO:0000256" key="2">
    <source>
        <dbReference type="SAM" id="Phobius"/>
    </source>
</evidence>
<feature type="region of interest" description="Disordered" evidence="1">
    <location>
        <begin position="150"/>
        <end position="191"/>
    </location>
</feature>
<protein>
    <submittedName>
        <fullName evidence="3">Uncharacterized protein</fullName>
    </submittedName>
</protein>
<gene>
    <name evidence="3" type="ORF">NHX12_020142</name>
</gene>
<keyword evidence="2" id="KW-0472">Membrane</keyword>
<evidence type="ECO:0000256" key="1">
    <source>
        <dbReference type="SAM" id="MobiDB-lite"/>
    </source>
</evidence>
<evidence type="ECO:0000313" key="3">
    <source>
        <dbReference type="EMBL" id="KAJ3613899.1"/>
    </source>
</evidence>
<dbReference type="Proteomes" id="UP001148018">
    <property type="component" value="Unassembled WGS sequence"/>
</dbReference>
<organism evidence="3 4">
    <name type="scientific">Muraenolepis orangiensis</name>
    <name type="common">Patagonian moray cod</name>
    <dbReference type="NCBI Taxonomy" id="630683"/>
    <lineage>
        <taxon>Eukaryota</taxon>
        <taxon>Metazoa</taxon>
        <taxon>Chordata</taxon>
        <taxon>Craniata</taxon>
        <taxon>Vertebrata</taxon>
        <taxon>Euteleostomi</taxon>
        <taxon>Actinopterygii</taxon>
        <taxon>Neopterygii</taxon>
        <taxon>Teleostei</taxon>
        <taxon>Neoteleostei</taxon>
        <taxon>Acanthomorphata</taxon>
        <taxon>Zeiogadaria</taxon>
        <taxon>Gadariae</taxon>
        <taxon>Gadiformes</taxon>
        <taxon>Muraenolepidoidei</taxon>
        <taxon>Muraenolepididae</taxon>
        <taxon>Muraenolepis</taxon>
    </lineage>
</organism>
<sequence>MFFISLLEEEENMFFISLLEEEENMFFISLLEEEENMFFISLLEEEENMFFISLLEEEEGCSSVALKVPCGRSEALMMRCFGSRYVLLIWYRFFIIQYLTVLLSAVLLASIRKENQEEPSPASWFLGVEWNRLRVSWLGGVRKGGVIKGEGEGGGVTKGEEGGGGVMKGEEGEGGVMKREEGGGGGRKEKE</sequence>
<keyword evidence="2" id="KW-0812">Transmembrane</keyword>
<feature type="compositionally biased region" description="Basic and acidic residues" evidence="1">
    <location>
        <begin position="168"/>
        <end position="191"/>
    </location>
</feature>
<comment type="caution">
    <text evidence="3">The sequence shown here is derived from an EMBL/GenBank/DDBJ whole genome shotgun (WGS) entry which is preliminary data.</text>
</comment>
<keyword evidence="2" id="KW-1133">Transmembrane helix</keyword>
<proteinExistence type="predicted"/>
<accession>A0A9Q0IWR5</accession>
<dbReference type="EMBL" id="JANIIK010000035">
    <property type="protein sequence ID" value="KAJ3613899.1"/>
    <property type="molecule type" value="Genomic_DNA"/>
</dbReference>
<feature type="compositionally biased region" description="Gly residues" evidence="1">
    <location>
        <begin position="150"/>
        <end position="167"/>
    </location>
</feature>
<dbReference type="AlphaFoldDB" id="A0A9Q0IWR5"/>
<evidence type="ECO:0000313" key="4">
    <source>
        <dbReference type="Proteomes" id="UP001148018"/>
    </source>
</evidence>
<name>A0A9Q0IWR5_9TELE</name>
<feature type="transmembrane region" description="Helical" evidence="2">
    <location>
        <begin position="85"/>
        <end position="111"/>
    </location>
</feature>
<keyword evidence="4" id="KW-1185">Reference proteome</keyword>